<accession>R5X3G8</accession>
<protein>
    <submittedName>
        <fullName evidence="2">Putative TIGR00299 family protein</fullName>
    </submittedName>
</protein>
<proteinExistence type="predicted"/>
<comment type="caution">
    <text evidence="2">The sequence shown here is derived from an EMBL/GenBank/DDBJ whole genome shotgun (WGS) entry which is preliminary data.</text>
</comment>
<dbReference type="GeneID" id="89563977"/>
<dbReference type="Pfam" id="PF01969">
    <property type="entry name" value="Ni_insertion"/>
    <property type="match status" value="1"/>
</dbReference>
<dbReference type="EMBL" id="CBBD010000013">
    <property type="protein sequence ID" value="CDA09365.1"/>
    <property type="molecule type" value="Genomic_DNA"/>
</dbReference>
<dbReference type="RefSeq" id="WP_022070913.1">
    <property type="nucleotide sequence ID" value="NZ_HF999316.1"/>
</dbReference>
<dbReference type="InterPro" id="IPR002822">
    <property type="entry name" value="Ni_insertion"/>
</dbReference>
<dbReference type="PANTHER" id="PTHR36566">
    <property type="entry name" value="NICKEL INSERTION PROTEIN-RELATED"/>
    <property type="match status" value="1"/>
</dbReference>
<dbReference type="AlphaFoldDB" id="R5X3G8"/>
<dbReference type="PANTHER" id="PTHR36566:SF1">
    <property type="entry name" value="PYRIDINIUM-3,5-BISTHIOCARBOXYLIC ACID MONONUCLEOTIDE NICKEL INSERTION PROTEIN"/>
    <property type="match status" value="1"/>
</dbReference>
<dbReference type="Proteomes" id="UP000017980">
    <property type="component" value="Unassembled WGS sequence"/>
</dbReference>
<sequence>MKEQKILYFDIINGISGDMTLATLLDLGVPKQIFLEELDKLNLGKEFKIEITDKFENGIKGTNVNVVVNEGHVHRNLIDIYDIIDKSTLNDKIKQNAKDIFMEVAKAEAKVHGTSIDKIHFHEVGAMDSIIDIVGSCILLDLLCVDEIYATKIPLGSGFVKCAHGVIPVPAPAVVEILKDVPVKFNNVKGECTTPTGAAIIKTVCDKFVDEVEFEIKQVGYGIGYKKFEFPNMLRTFIGVKKNRII</sequence>
<evidence type="ECO:0000313" key="2">
    <source>
        <dbReference type="EMBL" id="CDA09365.1"/>
    </source>
</evidence>
<reference evidence="2" key="1">
    <citation type="submission" date="2012-11" db="EMBL/GenBank/DDBJ databases">
        <title>Dependencies among metagenomic species, viruses, plasmids and units of genetic variation.</title>
        <authorList>
            <person name="Nielsen H.B."/>
            <person name="Almeida M."/>
            <person name="Juncker A.S."/>
            <person name="Rasmussen S."/>
            <person name="Li J."/>
            <person name="Sunagawa S."/>
            <person name="Plichta D."/>
            <person name="Gautier L."/>
            <person name="Le Chatelier E."/>
            <person name="Peletier E."/>
            <person name="Bonde I."/>
            <person name="Nielsen T."/>
            <person name="Manichanh C."/>
            <person name="Arumugam M."/>
            <person name="Batto J."/>
            <person name="Santos M.B.Q.D."/>
            <person name="Blom N."/>
            <person name="Borruel N."/>
            <person name="Burgdorf K.S."/>
            <person name="Boumezbeur F."/>
            <person name="Casellas F."/>
            <person name="Dore J."/>
            <person name="Guarner F."/>
            <person name="Hansen T."/>
            <person name="Hildebrand F."/>
            <person name="Kaas R.S."/>
            <person name="Kennedy S."/>
            <person name="Kristiansen K."/>
            <person name="Kultima J.R."/>
            <person name="Leonard P."/>
            <person name="Levenez F."/>
            <person name="Lund O."/>
            <person name="Moumen B."/>
            <person name="Le Paslier D."/>
            <person name="Pons N."/>
            <person name="Pedersen O."/>
            <person name="Prifti E."/>
            <person name="Qin J."/>
            <person name="Raes J."/>
            <person name="Tap J."/>
            <person name="Tims S."/>
            <person name="Ussery D.W."/>
            <person name="Yamada T."/>
            <person name="MetaHit consortium"/>
            <person name="Renault P."/>
            <person name="Sicheritz-Ponten T."/>
            <person name="Bork P."/>
            <person name="Wang J."/>
            <person name="Brunak S."/>
            <person name="Ehrlich S.D."/>
        </authorList>
    </citation>
    <scope>NUCLEOTIDE SEQUENCE [LARGE SCALE GENOMIC DNA]</scope>
</reference>
<organism evidence="2 3">
    <name type="scientific">Intestinibacter bartlettii CAG:1329</name>
    <dbReference type="NCBI Taxonomy" id="1263063"/>
    <lineage>
        <taxon>Bacteria</taxon>
        <taxon>Bacillati</taxon>
        <taxon>Bacillota</taxon>
        <taxon>Clostridia</taxon>
        <taxon>Peptostreptococcales</taxon>
        <taxon>Peptostreptococcaceae</taxon>
        <taxon>Intestinibacter</taxon>
    </lineage>
</organism>
<name>R5X3G8_9FIRM</name>
<evidence type="ECO:0000313" key="3">
    <source>
        <dbReference type="Proteomes" id="UP000017980"/>
    </source>
</evidence>
<dbReference type="NCBIfam" id="TIGR00299">
    <property type="entry name" value="nickel pincer cofactor biosynthesis protein LarC"/>
    <property type="match status" value="1"/>
</dbReference>
<gene>
    <name evidence="2" type="ORF">BN488_00457</name>
</gene>
<evidence type="ECO:0000256" key="1">
    <source>
        <dbReference type="ARBA" id="ARBA00022596"/>
    </source>
</evidence>
<keyword evidence="1" id="KW-0533">Nickel</keyword>